<dbReference type="GO" id="GO:0003677">
    <property type="term" value="F:DNA binding"/>
    <property type="evidence" value="ECO:0007669"/>
    <property type="project" value="InterPro"/>
</dbReference>
<dbReference type="Pfam" id="PF00589">
    <property type="entry name" value="Phage_integrase"/>
    <property type="match status" value="1"/>
</dbReference>
<dbReference type="GO" id="GO:0015074">
    <property type="term" value="P:DNA integration"/>
    <property type="evidence" value="ECO:0007669"/>
    <property type="project" value="InterPro"/>
</dbReference>
<proteinExistence type="predicted"/>
<dbReference type="EMBL" id="JAFJZZ010000009">
    <property type="protein sequence ID" value="MBN7774465.1"/>
    <property type="molecule type" value="Genomic_DNA"/>
</dbReference>
<evidence type="ECO:0000313" key="4">
    <source>
        <dbReference type="Proteomes" id="UP000664545"/>
    </source>
</evidence>
<protein>
    <submittedName>
        <fullName evidence="3">Tyrosine-type recombinase/integrase</fullName>
    </submittedName>
</protein>
<evidence type="ECO:0000313" key="3">
    <source>
        <dbReference type="EMBL" id="MBN7774465.1"/>
    </source>
</evidence>
<dbReference type="InterPro" id="IPR013762">
    <property type="entry name" value="Integrase-like_cat_sf"/>
</dbReference>
<keyword evidence="1" id="KW-0233">DNA recombination</keyword>
<dbReference type="Proteomes" id="UP000664545">
    <property type="component" value="Unassembled WGS sequence"/>
</dbReference>
<dbReference type="RefSeq" id="WP_206583305.1">
    <property type="nucleotide sequence ID" value="NZ_JAFJZZ010000009.1"/>
</dbReference>
<dbReference type="AlphaFoldDB" id="A0A939DB27"/>
<name>A0A939DB27_CLOAM</name>
<dbReference type="InterPro" id="IPR011010">
    <property type="entry name" value="DNA_brk_join_enz"/>
</dbReference>
<organism evidence="3 4">
    <name type="scientific">Clostridium aminobutyricum</name>
    <dbReference type="NCBI Taxonomy" id="33953"/>
    <lineage>
        <taxon>Bacteria</taxon>
        <taxon>Bacillati</taxon>
        <taxon>Bacillota</taxon>
        <taxon>Clostridia</taxon>
        <taxon>Eubacteriales</taxon>
        <taxon>Clostridiaceae</taxon>
        <taxon>Clostridium</taxon>
    </lineage>
</organism>
<comment type="caution">
    <text evidence="3">The sequence shown here is derived from an EMBL/GenBank/DDBJ whole genome shotgun (WGS) entry which is preliminary data.</text>
</comment>
<gene>
    <name evidence="3" type="ORF">JYB65_13945</name>
</gene>
<evidence type="ECO:0000259" key="2">
    <source>
        <dbReference type="PROSITE" id="PS51898"/>
    </source>
</evidence>
<dbReference type="PROSITE" id="PS51898">
    <property type="entry name" value="TYR_RECOMBINASE"/>
    <property type="match status" value="1"/>
</dbReference>
<sequence>MVIDLWYEYFRHTFATNALKQGLDLKSVQMLLGDNDPEMVLRIYANMTKIEILEAHQKFTALYENELKALRG</sequence>
<dbReference type="InterPro" id="IPR002104">
    <property type="entry name" value="Integrase_catalytic"/>
</dbReference>
<reference evidence="3" key="1">
    <citation type="submission" date="2021-02" db="EMBL/GenBank/DDBJ databases">
        <title>Abyssanaerobacter marinus gen.nov., sp., nov, anaerobic bacterium isolated from the Onnuri vent field of Indian Ocean and suggestion of Mogibacteriaceae fam. nov., and proposal of reclassification of ambiguous this family's genus member.</title>
        <authorList>
            <person name="Kim Y.J."/>
            <person name="Yang J.-A."/>
        </authorList>
    </citation>
    <scope>NUCLEOTIDE SEQUENCE</scope>
    <source>
        <strain evidence="3">DSM 2634</strain>
    </source>
</reference>
<dbReference type="Gene3D" id="1.10.443.10">
    <property type="entry name" value="Intergrase catalytic core"/>
    <property type="match status" value="1"/>
</dbReference>
<dbReference type="SUPFAM" id="SSF56349">
    <property type="entry name" value="DNA breaking-rejoining enzymes"/>
    <property type="match status" value="1"/>
</dbReference>
<keyword evidence="4" id="KW-1185">Reference proteome</keyword>
<evidence type="ECO:0000256" key="1">
    <source>
        <dbReference type="ARBA" id="ARBA00023172"/>
    </source>
</evidence>
<dbReference type="GO" id="GO:0006310">
    <property type="term" value="P:DNA recombination"/>
    <property type="evidence" value="ECO:0007669"/>
    <property type="project" value="UniProtKB-KW"/>
</dbReference>
<accession>A0A939DB27</accession>
<feature type="domain" description="Tyr recombinase" evidence="2">
    <location>
        <begin position="1"/>
        <end position="57"/>
    </location>
</feature>